<dbReference type="RefSeq" id="WP_282538807.1">
    <property type="nucleotide sequence ID" value="NZ_JASCIS010000045.1"/>
</dbReference>
<evidence type="ECO:0008006" key="3">
    <source>
        <dbReference type="Google" id="ProtNLM"/>
    </source>
</evidence>
<name>A0ABT6T520_9ACTN</name>
<keyword evidence="2" id="KW-1185">Reference proteome</keyword>
<protein>
    <recommendedName>
        <fullName evidence="3">Zinc ribbon domain-containing protein</fullName>
    </recommendedName>
</protein>
<comment type="caution">
    <text evidence="1">The sequence shown here is derived from an EMBL/GenBank/DDBJ whole genome shotgun (WGS) entry which is preliminary data.</text>
</comment>
<organism evidence="1 2">
    <name type="scientific">Streptomyces luteolus</name>
    <dbReference type="NCBI Taxonomy" id="3043615"/>
    <lineage>
        <taxon>Bacteria</taxon>
        <taxon>Bacillati</taxon>
        <taxon>Actinomycetota</taxon>
        <taxon>Actinomycetes</taxon>
        <taxon>Kitasatosporales</taxon>
        <taxon>Streptomycetaceae</taxon>
        <taxon>Streptomyces</taxon>
    </lineage>
</organism>
<proteinExistence type="predicted"/>
<gene>
    <name evidence="1" type="ORF">QIT00_31185</name>
</gene>
<accession>A0ABT6T520</accession>
<dbReference type="EMBL" id="JASCIS010000045">
    <property type="protein sequence ID" value="MDI3422957.1"/>
    <property type="molecule type" value="Genomic_DNA"/>
</dbReference>
<sequence length="128" mass="14038">MTIVVEPGMVCQGCEQLYPDVDVRLRARYADVGPGDPADAPCVGCGKYVTRPNPPRPALYHDIDCQGCDARFALSEQDLTVGQGMHIACGRCRTVTVVPDTVWCPKCGLHLRKRGIPELVRDATRSQR</sequence>
<reference evidence="1 2" key="1">
    <citation type="submission" date="2023-05" db="EMBL/GenBank/DDBJ databases">
        <title>Draft genome sequence of Streptomyces sp. B-S-A12 isolated from a cave soil in Thailand.</title>
        <authorList>
            <person name="Chamroensaksri N."/>
            <person name="Muangham S."/>
        </authorList>
    </citation>
    <scope>NUCLEOTIDE SEQUENCE [LARGE SCALE GENOMIC DNA]</scope>
    <source>
        <strain evidence="1 2">B-S-A12</strain>
    </source>
</reference>
<evidence type="ECO:0000313" key="2">
    <source>
        <dbReference type="Proteomes" id="UP001237105"/>
    </source>
</evidence>
<evidence type="ECO:0000313" key="1">
    <source>
        <dbReference type="EMBL" id="MDI3422957.1"/>
    </source>
</evidence>
<dbReference type="Proteomes" id="UP001237105">
    <property type="component" value="Unassembled WGS sequence"/>
</dbReference>